<dbReference type="EMBL" id="SSGG01000037">
    <property type="protein sequence ID" value="TXI37956.1"/>
    <property type="molecule type" value="Genomic_DNA"/>
</dbReference>
<name>A0A5C7WKW0_METME</name>
<dbReference type="STRING" id="1122236.GCA_000378225_00562"/>
<evidence type="ECO:0000259" key="2">
    <source>
        <dbReference type="Pfam" id="PF01814"/>
    </source>
</evidence>
<dbReference type="Gene3D" id="1.20.120.520">
    <property type="entry name" value="nmb1532 protein domain like"/>
    <property type="match status" value="1"/>
</dbReference>
<protein>
    <submittedName>
        <fullName evidence="3">Hemerythrin domain-containing protein</fullName>
    </submittedName>
</protein>
<evidence type="ECO:0000256" key="1">
    <source>
        <dbReference type="SAM" id="MobiDB-lite"/>
    </source>
</evidence>
<reference evidence="3 4" key="1">
    <citation type="submission" date="2018-09" db="EMBL/GenBank/DDBJ databases">
        <title>Metagenome Assembled Genomes from an Advanced Water Purification Facility.</title>
        <authorList>
            <person name="Stamps B.W."/>
            <person name="Spear J.R."/>
        </authorList>
    </citation>
    <scope>NUCLEOTIDE SEQUENCE [LARGE SCALE GENOMIC DNA]</scope>
    <source>
        <strain evidence="3">Bin_42_2</strain>
    </source>
</reference>
<dbReference type="Proteomes" id="UP000321374">
    <property type="component" value="Unassembled WGS sequence"/>
</dbReference>
<evidence type="ECO:0000313" key="3">
    <source>
        <dbReference type="EMBL" id="TXI37956.1"/>
    </source>
</evidence>
<feature type="region of interest" description="Disordered" evidence="1">
    <location>
        <begin position="1"/>
        <end position="34"/>
    </location>
</feature>
<accession>A0A5C7WKW0</accession>
<organism evidence="3 4">
    <name type="scientific">Methylophilus methylotrophus</name>
    <name type="common">Bacterium W3A1</name>
    <dbReference type="NCBI Taxonomy" id="17"/>
    <lineage>
        <taxon>Bacteria</taxon>
        <taxon>Pseudomonadati</taxon>
        <taxon>Pseudomonadota</taxon>
        <taxon>Betaproteobacteria</taxon>
        <taxon>Nitrosomonadales</taxon>
        <taxon>Methylophilaceae</taxon>
        <taxon>Methylophilus</taxon>
    </lineage>
</organism>
<gene>
    <name evidence="3" type="ORF">E6Q51_02185</name>
</gene>
<dbReference type="CDD" id="cd12108">
    <property type="entry name" value="Hr-like"/>
    <property type="match status" value="1"/>
</dbReference>
<dbReference type="PANTHER" id="PTHR35585">
    <property type="entry name" value="HHE DOMAIN PROTEIN (AFU_ORTHOLOGUE AFUA_4G00730)"/>
    <property type="match status" value="1"/>
</dbReference>
<comment type="caution">
    <text evidence="3">The sequence shown here is derived from an EMBL/GenBank/DDBJ whole genome shotgun (WGS) entry which is preliminary data.</text>
</comment>
<dbReference type="PANTHER" id="PTHR35585:SF1">
    <property type="entry name" value="HHE DOMAIN PROTEIN (AFU_ORTHOLOGUE AFUA_4G00730)"/>
    <property type="match status" value="1"/>
</dbReference>
<feature type="domain" description="Hemerythrin-like" evidence="2">
    <location>
        <begin position="36"/>
        <end position="155"/>
    </location>
</feature>
<dbReference type="InterPro" id="IPR012312">
    <property type="entry name" value="Hemerythrin-like"/>
</dbReference>
<dbReference type="AlphaFoldDB" id="A0A5C7WKW0"/>
<proteinExistence type="predicted"/>
<feature type="compositionally biased region" description="Polar residues" evidence="1">
    <location>
        <begin position="1"/>
        <end position="12"/>
    </location>
</feature>
<dbReference type="Pfam" id="PF01814">
    <property type="entry name" value="Hemerythrin"/>
    <property type="match status" value="1"/>
</dbReference>
<feature type="compositionally biased region" description="Polar residues" evidence="1">
    <location>
        <begin position="20"/>
        <end position="31"/>
    </location>
</feature>
<sequence>MRTEANMKSSKPATGKQAIGSKQSSPKNSNSVKHDAIVLLKQDHAEVKKMFKQFDKLAEKEDIEGKTQIANKICAELIAHTIAEEEIFYPATREAIDDDDMLNEAKVEHDSAKELITQILSMSPEDPMYDAKVTVLGEYITHHVEEEETEMFPMVRESKKVDLKEMGAMITSRKAEIMEEFCDMEGEIDPQQLQVKIGMSAKH</sequence>
<evidence type="ECO:0000313" key="4">
    <source>
        <dbReference type="Proteomes" id="UP000321374"/>
    </source>
</evidence>